<dbReference type="EMBL" id="JANRMS010000534">
    <property type="protein sequence ID" value="KAJ3538216.1"/>
    <property type="molecule type" value="Genomic_DNA"/>
</dbReference>
<evidence type="ECO:0000313" key="2">
    <source>
        <dbReference type="Proteomes" id="UP001148629"/>
    </source>
</evidence>
<gene>
    <name evidence="1" type="ORF">NM208_g6005</name>
</gene>
<sequence length="234" mass="25453">MMTNSDGHIRGMRLGNHSKRKYDSVGGESNTSQSQRPRLGISRKNLDLPASNSLQPFLRASSLHYTFPTTEPPDGIEDSVFGQEDELGGVRRRLFVNDAISPTTAEPGILSIPTCSARGRITPPPNSPPRHINATPFPSSMEMSDLPQSPPDLVPTTHASSPDSASLNTLGEPTKTQIQLIFEAFNKFADLEDHLSWASILKEVRESGAVAGEKPAWDLDAISREEIIGFFCGT</sequence>
<reference evidence="1" key="1">
    <citation type="submission" date="2022-08" db="EMBL/GenBank/DDBJ databases">
        <title>Genome Sequence of Fusarium decemcellulare.</title>
        <authorList>
            <person name="Buettner E."/>
        </authorList>
    </citation>
    <scope>NUCLEOTIDE SEQUENCE</scope>
    <source>
        <strain evidence="1">Babe19</strain>
    </source>
</reference>
<comment type="caution">
    <text evidence="1">The sequence shown here is derived from an EMBL/GenBank/DDBJ whole genome shotgun (WGS) entry which is preliminary data.</text>
</comment>
<proteinExistence type="predicted"/>
<evidence type="ECO:0000313" key="1">
    <source>
        <dbReference type="EMBL" id="KAJ3538216.1"/>
    </source>
</evidence>
<name>A0ACC1SEX9_9HYPO</name>
<organism evidence="1 2">
    <name type="scientific">Fusarium decemcellulare</name>
    <dbReference type="NCBI Taxonomy" id="57161"/>
    <lineage>
        <taxon>Eukaryota</taxon>
        <taxon>Fungi</taxon>
        <taxon>Dikarya</taxon>
        <taxon>Ascomycota</taxon>
        <taxon>Pezizomycotina</taxon>
        <taxon>Sordariomycetes</taxon>
        <taxon>Hypocreomycetidae</taxon>
        <taxon>Hypocreales</taxon>
        <taxon>Nectriaceae</taxon>
        <taxon>Fusarium</taxon>
        <taxon>Fusarium decemcellulare species complex</taxon>
    </lineage>
</organism>
<keyword evidence="2" id="KW-1185">Reference proteome</keyword>
<protein>
    <submittedName>
        <fullName evidence="1">Uncharacterized protein</fullName>
    </submittedName>
</protein>
<dbReference type="Proteomes" id="UP001148629">
    <property type="component" value="Unassembled WGS sequence"/>
</dbReference>
<accession>A0ACC1SEX9</accession>